<reference evidence="1" key="3">
    <citation type="submission" date="2020-02" db="EMBL/GenBank/DDBJ databases">
        <authorList>
            <person name="Matsumoto Y."/>
            <person name="Motooka D."/>
            <person name="Nakamura S."/>
        </authorList>
    </citation>
    <scope>NUCLEOTIDE SEQUENCE</scope>
    <source>
        <strain evidence="1">JCM 6377</strain>
    </source>
</reference>
<proteinExistence type="predicted"/>
<dbReference type="SUPFAM" id="SSF55785">
    <property type="entry name" value="PYP-like sensor domain (PAS domain)"/>
    <property type="match status" value="1"/>
</dbReference>
<evidence type="ECO:0000313" key="1">
    <source>
        <dbReference type="EMBL" id="GFG48565.1"/>
    </source>
</evidence>
<dbReference type="RefSeq" id="WP_097944807.1">
    <property type="nucleotide sequence ID" value="NZ_BLKS01000001.1"/>
</dbReference>
<organism evidence="2 3">
    <name type="scientific">Mycolicibacterium agri</name>
    <name type="common">Mycobacterium agri</name>
    <dbReference type="NCBI Taxonomy" id="36811"/>
    <lineage>
        <taxon>Bacteria</taxon>
        <taxon>Bacillati</taxon>
        <taxon>Actinomycetota</taxon>
        <taxon>Actinomycetes</taxon>
        <taxon>Mycobacteriales</taxon>
        <taxon>Mycobacteriaceae</taxon>
        <taxon>Mycolicibacterium</taxon>
    </lineage>
</organism>
<accession>A0A2A7MP81</accession>
<keyword evidence="3" id="KW-1185">Reference proteome</keyword>
<dbReference type="EMBL" id="PDCP01000119">
    <property type="protein sequence ID" value="PEG33360.1"/>
    <property type="molecule type" value="Genomic_DNA"/>
</dbReference>
<gene>
    <name evidence="2" type="ORF">CQY20_31175</name>
    <name evidence="1" type="ORF">MAGR_00060</name>
</gene>
<reference evidence="2 3" key="1">
    <citation type="submission" date="2017-10" db="EMBL/GenBank/DDBJ databases">
        <title>The new phylogeny of genus Mycobacterium.</title>
        <authorList>
            <person name="Tortoli E."/>
            <person name="Trovato A."/>
            <person name="Cirillo D.M."/>
        </authorList>
    </citation>
    <scope>NUCLEOTIDE SEQUENCE [LARGE SCALE GENOMIC DNA]</scope>
    <source>
        <strain evidence="2 3">CCUG37673</strain>
    </source>
</reference>
<name>A0A2A7MP81_MYCAG</name>
<evidence type="ECO:0000313" key="4">
    <source>
        <dbReference type="Proteomes" id="UP000465302"/>
    </source>
</evidence>
<dbReference type="AlphaFoldDB" id="A0A2A7MP81"/>
<dbReference type="Gene3D" id="3.30.450.20">
    <property type="entry name" value="PAS domain"/>
    <property type="match status" value="1"/>
</dbReference>
<dbReference type="OrthoDB" id="4715070at2"/>
<evidence type="ECO:0008006" key="5">
    <source>
        <dbReference type="Google" id="ProtNLM"/>
    </source>
</evidence>
<sequence>MTTHADLAEVSDQRIVADWALSQWADRLLEQAGVGVTVVDRHGTVMYYNKWAAEHLDRQSAYLGHSVHERHRRKITNPRFDAMLKLFVDGRAEPVKYVARPYGKTTILVVVSPIRIDGELVGLSQLVLLKDEVQELFARFDATGRESFERDMLPDGYPA</sequence>
<dbReference type="Pfam" id="PF13596">
    <property type="entry name" value="PAS_10"/>
    <property type="match status" value="1"/>
</dbReference>
<dbReference type="Proteomes" id="UP000220914">
    <property type="component" value="Unassembled WGS sequence"/>
</dbReference>
<dbReference type="Proteomes" id="UP000465302">
    <property type="component" value="Unassembled WGS sequence"/>
</dbReference>
<reference evidence="1 4" key="2">
    <citation type="journal article" date="2019" name="Emerg. Microbes Infect.">
        <title>Comprehensive subspecies identification of 175 nontuberculous mycobacteria species based on 7547 genomic profiles.</title>
        <authorList>
            <person name="Matsumoto Y."/>
            <person name="Kinjo T."/>
            <person name="Motooka D."/>
            <person name="Nabeya D."/>
            <person name="Jung N."/>
            <person name="Uechi K."/>
            <person name="Horii T."/>
            <person name="Iida T."/>
            <person name="Fujita J."/>
            <person name="Nakamura S."/>
        </authorList>
    </citation>
    <scope>NUCLEOTIDE SEQUENCE [LARGE SCALE GENOMIC DNA]</scope>
    <source>
        <strain evidence="1 4">JCM 6377</strain>
    </source>
</reference>
<dbReference type="CDD" id="cd00130">
    <property type="entry name" value="PAS"/>
    <property type="match status" value="1"/>
</dbReference>
<protein>
    <recommendedName>
        <fullName evidence="5">PAS domain-containing protein</fullName>
    </recommendedName>
</protein>
<dbReference type="InterPro" id="IPR000014">
    <property type="entry name" value="PAS"/>
</dbReference>
<dbReference type="InterPro" id="IPR035965">
    <property type="entry name" value="PAS-like_dom_sf"/>
</dbReference>
<comment type="caution">
    <text evidence="2">The sequence shown here is derived from an EMBL/GenBank/DDBJ whole genome shotgun (WGS) entry which is preliminary data.</text>
</comment>
<dbReference type="EMBL" id="BLKS01000001">
    <property type="protein sequence ID" value="GFG48565.1"/>
    <property type="molecule type" value="Genomic_DNA"/>
</dbReference>
<evidence type="ECO:0000313" key="3">
    <source>
        <dbReference type="Proteomes" id="UP000220914"/>
    </source>
</evidence>
<evidence type="ECO:0000313" key="2">
    <source>
        <dbReference type="EMBL" id="PEG33360.1"/>
    </source>
</evidence>